<dbReference type="HAMAP" id="MF_01139">
    <property type="entry name" value="ISPT"/>
    <property type="match status" value="1"/>
</dbReference>
<evidence type="ECO:0000313" key="4">
    <source>
        <dbReference type="Proteomes" id="UP001153076"/>
    </source>
</evidence>
<dbReference type="GO" id="GO:0045547">
    <property type="term" value="F:ditrans,polycis-polyprenyl diphosphate synthase [(2E,6E)-farnesyl diphosphate specific] activity"/>
    <property type="evidence" value="ECO:0007669"/>
    <property type="project" value="TreeGrafter"/>
</dbReference>
<dbReference type="PANTHER" id="PTHR10291">
    <property type="entry name" value="DEHYDRODOLICHYL DIPHOSPHATE SYNTHASE FAMILY MEMBER"/>
    <property type="match status" value="1"/>
</dbReference>
<gene>
    <name evidence="3" type="ORF">Cgig2_003987</name>
</gene>
<accession>A0A9Q1QFR3</accession>
<evidence type="ECO:0000313" key="3">
    <source>
        <dbReference type="EMBL" id="KAJ8439921.1"/>
    </source>
</evidence>
<comment type="similarity">
    <text evidence="2">Belongs to the UPP synthase family.</text>
</comment>
<dbReference type="GO" id="GO:0009409">
    <property type="term" value="P:response to cold"/>
    <property type="evidence" value="ECO:0007669"/>
    <property type="project" value="TreeGrafter"/>
</dbReference>
<evidence type="ECO:0000256" key="2">
    <source>
        <dbReference type="RuleBase" id="RU363018"/>
    </source>
</evidence>
<reference evidence="3" key="1">
    <citation type="submission" date="2022-04" db="EMBL/GenBank/DDBJ databases">
        <title>Carnegiea gigantea Genome sequencing and assembly v2.</title>
        <authorList>
            <person name="Copetti D."/>
            <person name="Sanderson M.J."/>
            <person name="Burquez A."/>
            <person name="Wojciechowski M.F."/>
        </authorList>
    </citation>
    <scope>NUCLEOTIDE SEQUENCE</scope>
    <source>
        <strain evidence="3">SGP5-SGP5p</strain>
        <tissue evidence="3">Aerial part</tissue>
    </source>
</reference>
<dbReference type="EMBL" id="JAKOGI010000205">
    <property type="protein sequence ID" value="KAJ8439921.1"/>
    <property type="molecule type" value="Genomic_DNA"/>
</dbReference>
<dbReference type="NCBIfam" id="TIGR00055">
    <property type="entry name" value="uppS"/>
    <property type="match status" value="1"/>
</dbReference>
<proteinExistence type="inferred from homology"/>
<keyword evidence="1 2" id="KW-0808">Transferase</keyword>
<comment type="caution">
    <text evidence="3">The sequence shown here is derived from an EMBL/GenBank/DDBJ whole genome shotgun (WGS) entry which is preliminary data.</text>
</comment>
<dbReference type="OrthoDB" id="4173905at2759"/>
<dbReference type="Proteomes" id="UP001153076">
    <property type="component" value="Unassembled WGS sequence"/>
</dbReference>
<dbReference type="GO" id="GO:0009668">
    <property type="term" value="P:plastid membrane organization"/>
    <property type="evidence" value="ECO:0007669"/>
    <property type="project" value="TreeGrafter"/>
</dbReference>
<dbReference type="GO" id="GO:0016094">
    <property type="term" value="P:polyprenol biosynthetic process"/>
    <property type="evidence" value="ECO:0007669"/>
    <property type="project" value="TreeGrafter"/>
</dbReference>
<dbReference type="SUPFAM" id="SSF64005">
    <property type="entry name" value="Undecaprenyl diphosphate synthase"/>
    <property type="match status" value="1"/>
</dbReference>
<dbReference type="AlphaFoldDB" id="A0A9Q1QFR3"/>
<dbReference type="InterPro" id="IPR036424">
    <property type="entry name" value="UPP_synth-like_sf"/>
</dbReference>
<dbReference type="EC" id="2.5.1.-" evidence="2"/>
<dbReference type="CDD" id="cd00475">
    <property type="entry name" value="Cis_IPPS"/>
    <property type="match status" value="1"/>
</dbReference>
<dbReference type="Gene3D" id="3.40.1180.10">
    <property type="entry name" value="Decaprenyl diphosphate synthase-like"/>
    <property type="match status" value="1"/>
</dbReference>
<dbReference type="Pfam" id="PF01255">
    <property type="entry name" value="Prenyltransf"/>
    <property type="match status" value="1"/>
</dbReference>
<dbReference type="PANTHER" id="PTHR10291:SF0">
    <property type="entry name" value="DEHYDRODOLICHYL DIPHOSPHATE SYNTHASE 2"/>
    <property type="match status" value="1"/>
</dbReference>
<protein>
    <recommendedName>
        <fullName evidence="2">Alkyl transferase</fullName>
        <ecNumber evidence="2">2.5.1.-</ecNumber>
    </recommendedName>
</protein>
<keyword evidence="4" id="KW-1185">Reference proteome</keyword>
<organism evidence="3 4">
    <name type="scientific">Carnegiea gigantea</name>
    <dbReference type="NCBI Taxonomy" id="171969"/>
    <lineage>
        <taxon>Eukaryota</taxon>
        <taxon>Viridiplantae</taxon>
        <taxon>Streptophyta</taxon>
        <taxon>Embryophyta</taxon>
        <taxon>Tracheophyta</taxon>
        <taxon>Spermatophyta</taxon>
        <taxon>Magnoliopsida</taxon>
        <taxon>eudicotyledons</taxon>
        <taxon>Gunneridae</taxon>
        <taxon>Pentapetalae</taxon>
        <taxon>Caryophyllales</taxon>
        <taxon>Cactineae</taxon>
        <taxon>Cactaceae</taxon>
        <taxon>Cactoideae</taxon>
        <taxon>Echinocereeae</taxon>
        <taxon>Carnegiea</taxon>
    </lineage>
</organism>
<dbReference type="GO" id="GO:0009570">
    <property type="term" value="C:chloroplast stroma"/>
    <property type="evidence" value="ECO:0007669"/>
    <property type="project" value="TreeGrafter"/>
</dbReference>
<name>A0A9Q1QFR3_9CARY</name>
<evidence type="ECO:0000256" key="1">
    <source>
        <dbReference type="ARBA" id="ARBA00022679"/>
    </source>
</evidence>
<dbReference type="InterPro" id="IPR001441">
    <property type="entry name" value="UPP_synth-like"/>
</dbReference>
<sequence>MSFSSLAARARLPRTTAAAFPFTVSANLHSHLPARPNPSGKAQLSKSHIPLAFCTSAEDAKQSKIGTSSENEGLPAGLRRETIPGHVALILDGNKRWAEQRGMESHSGHDAGLHALVRVMGLCAKWGIKVATFFLFSSENWRRPAAEIDFVMWRFQKMLVDELDNLIRQGIRMSTIGDTALLSDSLQQVLEYTKEAAQNNTRTHVVFAVSYSGQDDITKACQSIAMKVKDELETKITATPCPDSLIRTSGEVRISNLLLWQLAYSELYFTNTLWPDFAEPEFTEALQSFQQRRRRFGGR</sequence>